<evidence type="ECO:0000313" key="12">
    <source>
        <dbReference type="Proteomes" id="UP000236151"/>
    </source>
</evidence>
<dbReference type="PANTHER" id="PTHR22854:SF2">
    <property type="entry name" value="INDOLE-3-GLYCEROL-PHOSPHATE SYNTHASE"/>
    <property type="match status" value="1"/>
</dbReference>
<dbReference type="InterPro" id="IPR045186">
    <property type="entry name" value="Indole-3-glycerol_P_synth"/>
</dbReference>
<evidence type="ECO:0000256" key="2">
    <source>
        <dbReference type="ARBA" id="ARBA00004696"/>
    </source>
</evidence>
<evidence type="ECO:0000256" key="3">
    <source>
        <dbReference type="ARBA" id="ARBA00008737"/>
    </source>
</evidence>
<organism evidence="11 12">
    <name type="scientific">Clostridium thermosuccinogenes</name>
    <dbReference type="NCBI Taxonomy" id="84032"/>
    <lineage>
        <taxon>Bacteria</taxon>
        <taxon>Bacillati</taxon>
        <taxon>Bacillota</taxon>
        <taxon>Clostridia</taxon>
        <taxon>Eubacteriales</taxon>
        <taxon>Clostridiaceae</taxon>
        <taxon>Clostridium</taxon>
    </lineage>
</organism>
<dbReference type="KEGG" id="cthd:CDO33_02255"/>
<evidence type="ECO:0000256" key="6">
    <source>
        <dbReference type="ARBA" id="ARBA00022822"/>
    </source>
</evidence>
<proteinExistence type="inferred from homology"/>
<dbReference type="GO" id="GO:0004425">
    <property type="term" value="F:indole-3-glycerol-phosphate synthase activity"/>
    <property type="evidence" value="ECO:0007669"/>
    <property type="project" value="UniProtKB-UniRule"/>
</dbReference>
<keyword evidence="5 9" id="KW-0210">Decarboxylase</keyword>
<comment type="caution">
    <text evidence="11">The sequence shown here is derived from an EMBL/GenBank/DDBJ whole genome shotgun (WGS) entry which is preliminary data.</text>
</comment>
<comment type="similarity">
    <text evidence="3 9">Belongs to the TrpC family.</text>
</comment>
<dbReference type="InterPro" id="IPR013798">
    <property type="entry name" value="Indole-3-glycerol_P_synth_dom"/>
</dbReference>
<reference evidence="11 12" key="1">
    <citation type="submission" date="2017-06" db="EMBL/GenBank/DDBJ databases">
        <title>Investigating the central metabolism of Clostridium thermosuccinogenes.</title>
        <authorList>
            <person name="Koendjbiharie J.G."/>
            <person name="van Kranenburg R."/>
        </authorList>
    </citation>
    <scope>NUCLEOTIDE SEQUENCE [LARGE SCALE GENOMIC DNA]</scope>
    <source>
        <strain evidence="11 12">DSM 5806</strain>
    </source>
</reference>
<dbReference type="CDD" id="cd00331">
    <property type="entry name" value="IGPS"/>
    <property type="match status" value="1"/>
</dbReference>
<gene>
    <name evidence="9" type="primary">trpC</name>
    <name evidence="11" type="ORF">CDQ84_17220</name>
</gene>
<name>A0A2K2F7P4_9CLOT</name>
<dbReference type="GO" id="GO:0004640">
    <property type="term" value="F:phosphoribosylanthranilate isomerase activity"/>
    <property type="evidence" value="ECO:0007669"/>
    <property type="project" value="TreeGrafter"/>
</dbReference>
<evidence type="ECO:0000256" key="8">
    <source>
        <dbReference type="ARBA" id="ARBA00023239"/>
    </source>
</evidence>
<keyword evidence="8 9" id="KW-0456">Lyase</keyword>
<evidence type="ECO:0000256" key="7">
    <source>
        <dbReference type="ARBA" id="ARBA00023141"/>
    </source>
</evidence>
<dbReference type="AlphaFoldDB" id="A0A2K2F7P4"/>
<dbReference type="Pfam" id="PF00218">
    <property type="entry name" value="IGPS"/>
    <property type="match status" value="1"/>
</dbReference>
<sequence>MILDMLAESARKRVEAAKRNMSLNDLKSRIFCNGEARKFHGREHHAFEKSLRRDGISFICEVKRASPSKGMIAQDFPYREIAMEYEEAGAHAISVLTEPEYFKGKDVYLEEISRRVKIPVLRKDFIVDEYQIYEAKLMGADAVLLICSLLDTGTIGRYIEICDMMGLSALVEAHTEEEVGSAIEAGARVIGVNNRNLKTFEVDINNCIALRKLVPEGIIYVAESGIQTPEHISALEEAGVNAVLIGETLMRSRDKKAMLSYLRGAGVDMS</sequence>
<evidence type="ECO:0000256" key="9">
    <source>
        <dbReference type="HAMAP-Rule" id="MF_00134"/>
    </source>
</evidence>
<evidence type="ECO:0000256" key="4">
    <source>
        <dbReference type="ARBA" id="ARBA00022605"/>
    </source>
</evidence>
<dbReference type="GO" id="GO:0000162">
    <property type="term" value="P:L-tryptophan biosynthetic process"/>
    <property type="evidence" value="ECO:0007669"/>
    <property type="project" value="UniProtKB-UniRule"/>
</dbReference>
<dbReference type="PANTHER" id="PTHR22854">
    <property type="entry name" value="TRYPTOPHAN BIOSYNTHESIS PROTEIN"/>
    <property type="match status" value="1"/>
</dbReference>
<evidence type="ECO:0000256" key="5">
    <source>
        <dbReference type="ARBA" id="ARBA00022793"/>
    </source>
</evidence>
<dbReference type="UniPathway" id="UPA00035">
    <property type="reaction ID" value="UER00043"/>
</dbReference>
<dbReference type="InterPro" id="IPR001468">
    <property type="entry name" value="Indole-3-GlycerolPSynthase_CS"/>
</dbReference>
<comment type="pathway">
    <text evidence="2 9">Amino-acid biosynthesis; L-tryptophan biosynthesis; L-tryptophan from chorismate: step 4/5.</text>
</comment>
<dbReference type="OrthoDB" id="9804217at2"/>
<keyword evidence="6 9" id="KW-0822">Tryptophan biosynthesis</keyword>
<dbReference type="InterPro" id="IPR011060">
    <property type="entry name" value="RibuloseP-bd_barrel"/>
</dbReference>
<dbReference type="EC" id="4.1.1.48" evidence="9"/>
<dbReference type="EMBL" id="NIOJ01000068">
    <property type="protein sequence ID" value="PNT95375.1"/>
    <property type="molecule type" value="Genomic_DNA"/>
</dbReference>
<evidence type="ECO:0000313" key="11">
    <source>
        <dbReference type="EMBL" id="PNT95375.1"/>
    </source>
</evidence>
<evidence type="ECO:0000259" key="10">
    <source>
        <dbReference type="Pfam" id="PF00218"/>
    </source>
</evidence>
<dbReference type="HAMAP" id="MF_00134_B">
    <property type="entry name" value="IGPS_B"/>
    <property type="match status" value="1"/>
</dbReference>
<dbReference type="SUPFAM" id="SSF51366">
    <property type="entry name" value="Ribulose-phoshate binding barrel"/>
    <property type="match status" value="1"/>
</dbReference>
<dbReference type="Gene3D" id="3.20.20.70">
    <property type="entry name" value="Aldolase class I"/>
    <property type="match status" value="1"/>
</dbReference>
<keyword evidence="4 9" id="KW-0028">Amino-acid biosynthesis</keyword>
<dbReference type="PROSITE" id="PS00614">
    <property type="entry name" value="IGPS"/>
    <property type="match status" value="1"/>
</dbReference>
<comment type="catalytic activity">
    <reaction evidence="1 9">
        <text>1-(2-carboxyphenylamino)-1-deoxy-D-ribulose 5-phosphate + H(+) = (1S,2R)-1-C-(indol-3-yl)glycerol 3-phosphate + CO2 + H2O</text>
        <dbReference type="Rhea" id="RHEA:23476"/>
        <dbReference type="ChEBI" id="CHEBI:15377"/>
        <dbReference type="ChEBI" id="CHEBI:15378"/>
        <dbReference type="ChEBI" id="CHEBI:16526"/>
        <dbReference type="ChEBI" id="CHEBI:58613"/>
        <dbReference type="ChEBI" id="CHEBI:58866"/>
        <dbReference type="EC" id="4.1.1.48"/>
    </reaction>
</comment>
<dbReference type="NCBIfam" id="NF001377">
    <property type="entry name" value="PRK00278.2-4"/>
    <property type="match status" value="1"/>
</dbReference>
<protein>
    <recommendedName>
        <fullName evidence="9">Indole-3-glycerol phosphate synthase</fullName>
        <shortName evidence="9">IGPS</shortName>
        <ecNumber evidence="9">4.1.1.48</ecNumber>
    </recommendedName>
</protein>
<dbReference type="Proteomes" id="UP000236151">
    <property type="component" value="Unassembled WGS sequence"/>
</dbReference>
<keyword evidence="7 9" id="KW-0057">Aromatic amino acid biosynthesis</keyword>
<dbReference type="RefSeq" id="WP_103082981.1">
    <property type="nucleotide sequence ID" value="NZ_CP021850.1"/>
</dbReference>
<feature type="domain" description="Indole-3-glycerol phosphate synthase" evidence="10">
    <location>
        <begin position="4"/>
        <end position="259"/>
    </location>
</feature>
<dbReference type="FunFam" id="3.20.20.70:FF:000024">
    <property type="entry name" value="Indole-3-glycerol phosphate synthase"/>
    <property type="match status" value="1"/>
</dbReference>
<keyword evidence="12" id="KW-1185">Reference proteome</keyword>
<evidence type="ECO:0000256" key="1">
    <source>
        <dbReference type="ARBA" id="ARBA00001633"/>
    </source>
</evidence>
<dbReference type="InterPro" id="IPR013785">
    <property type="entry name" value="Aldolase_TIM"/>
</dbReference>
<accession>A0A2K2F7P4</accession>